<reference evidence="2" key="1">
    <citation type="submission" date="2022-06" db="EMBL/GenBank/DDBJ databases">
        <title>WGS of actinobacteria.</title>
        <authorList>
            <person name="Thawai C."/>
        </authorList>
    </citation>
    <scope>NUCLEOTIDE SEQUENCE</scope>
    <source>
        <strain evidence="2">AA8</strain>
    </source>
</reference>
<name>A0A9X2LMT7_9ACTN</name>
<organism evidence="2 3">
    <name type="scientific">Streptomyces telluris</name>
    <dbReference type="NCBI Taxonomy" id="2720021"/>
    <lineage>
        <taxon>Bacteria</taxon>
        <taxon>Bacillati</taxon>
        <taxon>Actinomycetota</taxon>
        <taxon>Actinomycetes</taxon>
        <taxon>Kitasatosporales</taxon>
        <taxon>Streptomycetaceae</taxon>
        <taxon>Streptomyces</taxon>
    </lineage>
</organism>
<dbReference type="PANTHER" id="PTHR22572">
    <property type="entry name" value="SUGAR-1-PHOSPHATE GUANYL TRANSFERASE"/>
    <property type="match status" value="1"/>
</dbReference>
<sequence>MRQAVVLAGGFGRRLRPLTCDRPKTMVEVRGTPILRHQIDWFAESAVEHVIVSAGHMAAVITDYLGSQELPLRADVVVEERPLGRGGGLKRAARALPYPDEPWLAVYGDIWTRFSLSAMRAHHVRHATSAAVALACPKAPRAGVECDGRGRVTALGAAWAPHRRVNAGVYLFAPDVVDLLPDEGDHVHSTLADLIRARQLLGYPVDVPWWAVNTPQDLAGLERALAGRQPVGPAVAG</sequence>
<dbReference type="InterPro" id="IPR005835">
    <property type="entry name" value="NTP_transferase_dom"/>
</dbReference>
<dbReference type="Proteomes" id="UP001142374">
    <property type="component" value="Unassembled WGS sequence"/>
</dbReference>
<gene>
    <name evidence="2" type="ORF">NQU55_29470</name>
</gene>
<dbReference type="Pfam" id="PF00483">
    <property type="entry name" value="NTP_transferase"/>
    <property type="match status" value="1"/>
</dbReference>
<protein>
    <submittedName>
        <fullName evidence="2">Nucleotidyltransferase family protein</fullName>
    </submittedName>
</protein>
<evidence type="ECO:0000313" key="3">
    <source>
        <dbReference type="Proteomes" id="UP001142374"/>
    </source>
</evidence>
<dbReference type="InterPro" id="IPR029044">
    <property type="entry name" value="Nucleotide-diphossugar_trans"/>
</dbReference>
<feature type="domain" description="Nucleotidyl transferase" evidence="1">
    <location>
        <begin position="4"/>
        <end position="196"/>
    </location>
</feature>
<evidence type="ECO:0000259" key="1">
    <source>
        <dbReference type="Pfam" id="PF00483"/>
    </source>
</evidence>
<dbReference type="AlphaFoldDB" id="A0A9X2LMT7"/>
<accession>A0A9X2LMT7</accession>
<dbReference type="EMBL" id="JANIID010000035">
    <property type="protein sequence ID" value="MCQ8773859.1"/>
    <property type="molecule type" value="Genomic_DNA"/>
</dbReference>
<dbReference type="CDD" id="cd04181">
    <property type="entry name" value="NTP_transferase"/>
    <property type="match status" value="1"/>
</dbReference>
<comment type="caution">
    <text evidence="2">The sequence shown here is derived from an EMBL/GenBank/DDBJ whole genome shotgun (WGS) entry which is preliminary data.</text>
</comment>
<evidence type="ECO:0000313" key="2">
    <source>
        <dbReference type="EMBL" id="MCQ8773859.1"/>
    </source>
</evidence>
<keyword evidence="3" id="KW-1185">Reference proteome</keyword>
<dbReference type="InterPro" id="IPR050486">
    <property type="entry name" value="Mannose-1P_guanyltransferase"/>
</dbReference>
<dbReference type="Gene3D" id="3.90.550.10">
    <property type="entry name" value="Spore Coat Polysaccharide Biosynthesis Protein SpsA, Chain A"/>
    <property type="match status" value="1"/>
</dbReference>
<proteinExistence type="predicted"/>
<dbReference type="SUPFAM" id="SSF53448">
    <property type="entry name" value="Nucleotide-diphospho-sugar transferases"/>
    <property type="match status" value="1"/>
</dbReference>